<dbReference type="EMBL" id="VIVQ01000001">
    <property type="protein sequence ID" value="TWE12645.1"/>
    <property type="molecule type" value="Genomic_DNA"/>
</dbReference>
<comment type="caution">
    <text evidence="2">The sequence shown here is derived from an EMBL/GenBank/DDBJ whole genome shotgun (WGS) entry which is preliminary data.</text>
</comment>
<dbReference type="Proteomes" id="UP000318297">
    <property type="component" value="Unassembled WGS sequence"/>
</dbReference>
<feature type="region of interest" description="Disordered" evidence="1">
    <location>
        <begin position="1"/>
        <end position="100"/>
    </location>
</feature>
<sequence>MAHRNTHPGTNTPQPNRGPNDEGPRNRDDSGGLRDVLPTSGHSCDPGQSGVSGDQAPVSFSRSAASASSEASVPSAGAECEEELLDEPADAGELSLLSEE</sequence>
<feature type="compositionally biased region" description="Basic and acidic residues" evidence="1">
    <location>
        <begin position="19"/>
        <end position="32"/>
    </location>
</feature>
<reference evidence="2 3" key="1">
    <citation type="submission" date="2019-06" db="EMBL/GenBank/DDBJ databases">
        <title>Sequencing the genomes of 1000 actinobacteria strains.</title>
        <authorList>
            <person name="Klenk H.-P."/>
        </authorList>
    </citation>
    <scope>NUCLEOTIDE SEQUENCE [LARGE SCALE GENOMIC DNA]</scope>
    <source>
        <strain evidence="2 3">DSM 19560</strain>
    </source>
</reference>
<evidence type="ECO:0000313" key="3">
    <source>
        <dbReference type="Proteomes" id="UP000318297"/>
    </source>
</evidence>
<feature type="compositionally biased region" description="Low complexity" evidence="1">
    <location>
        <begin position="56"/>
        <end position="78"/>
    </location>
</feature>
<feature type="compositionally biased region" description="Acidic residues" evidence="1">
    <location>
        <begin position="79"/>
        <end position="90"/>
    </location>
</feature>
<name>A0A561EAK6_9MICO</name>
<accession>A0A561EAK6</accession>
<protein>
    <submittedName>
        <fullName evidence="2">Uncharacterized protein</fullName>
    </submittedName>
</protein>
<organism evidence="2 3">
    <name type="scientific">Rudaeicoccus suwonensis</name>
    <dbReference type="NCBI Taxonomy" id="657409"/>
    <lineage>
        <taxon>Bacteria</taxon>
        <taxon>Bacillati</taxon>
        <taxon>Actinomycetota</taxon>
        <taxon>Actinomycetes</taxon>
        <taxon>Micrococcales</taxon>
        <taxon>Dermacoccaceae</taxon>
        <taxon>Rudaeicoccus</taxon>
    </lineage>
</organism>
<evidence type="ECO:0000313" key="2">
    <source>
        <dbReference type="EMBL" id="TWE12645.1"/>
    </source>
</evidence>
<proteinExistence type="predicted"/>
<keyword evidence="3" id="KW-1185">Reference proteome</keyword>
<evidence type="ECO:0000256" key="1">
    <source>
        <dbReference type="SAM" id="MobiDB-lite"/>
    </source>
</evidence>
<feature type="compositionally biased region" description="Polar residues" evidence="1">
    <location>
        <begin position="7"/>
        <end position="17"/>
    </location>
</feature>
<dbReference type="AlphaFoldDB" id="A0A561EAK6"/>
<gene>
    <name evidence="2" type="ORF">BKA23_1460</name>
</gene>